<accession>A0AAW2UMQ8</accession>
<reference evidence="2" key="2">
    <citation type="journal article" date="2024" name="Plant">
        <title>Genomic evolution and insights into agronomic trait innovations of Sesamum species.</title>
        <authorList>
            <person name="Miao H."/>
            <person name="Wang L."/>
            <person name="Qu L."/>
            <person name="Liu H."/>
            <person name="Sun Y."/>
            <person name="Le M."/>
            <person name="Wang Q."/>
            <person name="Wei S."/>
            <person name="Zheng Y."/>
            <person name="Lin W."/>
            <person name="Duan Y."/>
            <person name="Cao H."/>
            <person name="Xiong S."/>
            <person name="Wang X."/>
            <person name="Wei L."/>
            <person name="Li C."/>
            <person name="Ma Q."/>
            <person name="Ju M."/>
            <person name="Zhao R."/>
            <person name="Li G."/>
            <person name="Mu C."/>
            <person name="Tian Q."/>
            <person name="Mei H."/>
            <person name="Zhang T."/>
            <person name="Gao T."/>
            <person name="Zhang H."/>
        </authorList>
    </citation>
    <scope>NUCLEOTIDE SEQUENCE</scope>
    <source>
        <strain evidence="2">KEN1</strain>
    </source>
</reference>
<protein>
    <submittedName>
        <fullName evidence="2">Uncharacterized protein</fullName>
    </submittedName>
</protein>
<feature type="compositionally biased region" description="Polar residues" evidence="1">
    <location>
        <begin position="1"/>
        <end position="18"/>
    </location>
</feature>
<gene>
    <name evidence="2" type="ORF">Slati_3495500</name>
</gene>
<comment type="caution">
    <text evidence="2">The sequence shown here is derived from an EMBL/GenBank/DDBJ whole genome shotgun (WGS) entry which is preliminary data.</text>
</comment>
<evidence type="ECO:0000256" key="1">
    <source>
        <dbReference type="SAM" id="MobiDB-lite"/>
    </source>
</evidence>
<evidence type="ECO:0000313" key="2">
    <source>
        <dbReference type="EMBL" id="KAL0416636.1"/>
    </source>
</evidence>
<dbReference type="EMBL" id="JACGWN010000012">
    <property type="protein sequence ID" value="KAL0416636.1"/>
    <property type="molecule type" value="Genomic_DNA"/>
</dbReference>
<proteinExistence type="predicted"/>
<sequence length="145" mass="16397">MASTSKGASHYNYSSARTPGTPGSHESNVPEEFYYFRDLICPQLFRENVPHNISSLQGEDWVAEIMSTPHVVSWADSFVLQRNIFFARVASQVSHNLRPAYAHLRVYRLSVACLRHWGSLARHPNASLRSTACPCARLSEMPMFI</sequence>
<feature type="region of interest" description="Disordered" evidence="1">
    <location>
        <begin position="1"/>
        <end position="25"/>
    </location>
</feature>
<reference evidence="2" key="1">
    <citation type="submission" date="2020-06" db="EMBL/GenBank/DDBJ databases">
        <authorList>
            <person name="Li T."/>
            <person name="Hu X."/>
            <person name="Zhang T."/>
            <person name="Song X."/>
            <person name="Zhang H."/>
            <person name="Dai N."/>
            <person name="Sheng W."/>
            <person name="Hou X."/>
            <person name="Wei L."/>
        </authorList>
    </citation>
    <scope>NUCLEOTIDE SEQUENCE</scope>
    <source>
        <strain evidence="2">KEN1</strain>
        <tissue evidence="2">Leaf</tissue>
    </source>
</reference>
<dbReference type="AlphaFoldDB" id="A0AAW2UMQ8"/>
<name>A0AAW2UMQ8_9LAMI</name>
<organism evidence="2">
    <name type="scientific">Sesamum latifolium</name>
    <dbReference type="NCBI Taxonomy" id="2727402"/>
    <lineage>
        <taxon>Eukaryota</taxon>
        <taxon>Viridiplantae</taxon>
        <taxon>Streptophyta</taxon>
        <taxon>Embryophyta</taxon>
        <taxon>Tracheophyta</taxon>
        <taxon>Spermatophyta</taxon>
        <taxon>Magnoliopsida</taxon>
        <taxon>eudicotyledons</taxon>
        <taxon>Gunneridae</taxon>
        <taxon>Pentapetalae</taxon>
        <taxon>asterids</taxon>
        <taxon>lamiids</taxon>
        <taxon>Lamiales</taxon>
        <taxon>Pedaliaceae</taxon>
        <taxon>Sesamum</taxon>
    </lineage>
</organism>